<dbReference type="Proteomes" id="UP000503447">
    <property type="component" value="Chromosome"/>
</dbReference>
<dbReference type="AlphaFoldDB" id="A0A6M5Z161"/>
<reference evidence="2" key="1">
    <citation type="submission" date="2020-05" db="EMBL/GenBank/DDBJ databases">
        <title>Frigoriglobus tundricola gen. nov., sp. nov., a psychrotolerant cellulolytic planctomycete of the family Gemmataceae with two divergent copies of 16S rRNA gene.</title>
        <authorList>
            <person name="Kulichevskaya I.S."/>
            <person name="Ivanova A.A."/>
            <person name="Naumoff D.G."/>
            <person name="Beletsky A.V."/>
            <person name="Rijpstra W.I.C."/>
            <person name="Sinninghe Damste J.S."/>
            <person name="Mardanov A.V."/>
            <person name="Ravin N.V."/>
            <person name="Dedysh S.N."/>
        </authorList>
    </citation>
    <scope>NUCLEOTIDE SEQUENCE [LARGE SCALE GENOMIC DNA]</scope>
    <source>
        <strain evidence="2">PL17</strain>
    </source>
</reference>
<evidence type="ECO:0000313" key="1">
    <source>
        <dbReference type="EMBL" id="QJW99151.1"/>
    </source>
</evidence>
<organism evidence="1 2">
    <name type="scientific">Frigoriglobus tundricola</name>
    <dbReference type="NCBI Taxonomy" id="2774151"/>
    <lineage>
        <taxon>Bacteria</taxon>
        <taxon>Pseudomonadati</taxon>
        <taxon>Planctomycetota</taxon>
        <taxon>Planctomycetia</taxon>
        <taxon>Gemmatales</taxon>
        <taxon>Gemmataceae</taxon>
        <taxon>Frigoriglobus</taxon>
    </lineage>
</organism>
<dbReference type="RefSeq" id="WP_171474168.1">
    <property type="nucleotide sequence ID" value="NZ_CP053452.2"/>
</dbReference>
<dbReference type="Gene3D" id="1.20.910.10">
    <property type="entry name" value="Heme oxygenase-like"/>
    <property type="match status" value="1"/>
</dbReference>
<dbReference type="KEGG" id="ftj:FTUN_6751"/>
<dbReference type="EMBL" id="CP053452">
    <property type="protein sequence ID" value="QJW99151.1"/>
    <property type="molecule type" value="Genomic_DNA"/>
</dbReference>
<evidence type="ECO:0000313" key="2">
    <source>
        <dbReference type="Proteomes" id="UP000503447"/>
    </source>
</evidence>
<sequence>MDRLHQLEDRLRPLKAALLDHPLYQHLDRLDALRLFMTHHVFAVWDFMSLLKTLQQRLTCATVPWLPAADPLSGRLVNEIVLGEESDEDGRGGYVSHFELYHRAMTRGGADTGPIDGFLTDLRRASPVPVALESPRIPACVRQFVGTTFDVIHGGDLCSVASAFTFGREDLLPAVFRRIVDQLNTEAGGGLSDFVYYLNRHIGLDGAEHGPMAHRLLASLCGSDESRWLRAEQTAVACLEARRGLWDGIREAIHR</sequence>
<dbReference type="Pfam" id="PF11251">
    <property type="entry name" value="DUF3050"/>
    <property type="match status" value="1"/>
</dbReference>
<gene>
    <name evidence="1" type="ORF">FTUN_6751</name>
</gene>
<dbReference type="SUPFAM" id="SSF48613">
    <property type="entry name" value="Heme oxygenase-like"/>
    <property type="match status" value="1"/>
</dbReference>
<accession>A0A6M5Z161</accession>
<name>A0A6M5Z161_9BACT</name>
<dbReference type="InterPro" id="IPR016084">
    <property type="entry name" value="Haem_Oase-like_multi-hlx"/>
</dbReference>
<dbReference type="InterPro" id="IPR024423">
    <property type="entry name" value="DUF3050"/>
</dbReference>
<proteinExistence type="predicted"/>
<protein>
    <submittedName>
        <fullName evidence="1">Uncharacterized protein</fullName>
    </submittedName>
</protein>
<keyword evidence="2" id="KW-1185">Reference proteome</keyword>